<evidence type="ECO:0000256" key="4">
    <source>
        <dbReference type="ARBA" id="ARBA00022692"/>
    </source>
</evidence>
<feature type="domain" description="CNNM transmembrane" evidence="13">
    <location>
        <begin position="19"/>
        <end position="205"/>
    </location>
</feature>
<evidence type="ECO:0000256" key="3">
    <source>
        <dbReference type="ARBA" id="ARBA00022475"/>
    </source>
</evidence>
<keyword evidence="6 10" id="KW-1133">Transmembrane helix</keyword>
<evidence type="ECO:0000259" key="12">
    <source>
        <dbReference type="PROSITE" id="PS51371"/>
    </source>
</evidence>
<proteinExistence type="inferred from homology"/>
<dbReference type="Pfam" id="PF00571">
    <property type="entry name" value="CBS"/>
    <property type="match status" value="2"/>
</dbReference>
<dbReference type="Pfam" id="PF01595">
    <property type="entry name" value="CNNM"/>
    <property type="match status" value="1"/>
</dbReference>
<keyword evidence="7 9" id="KW-0129">CBS domain</keyword>
<evidence type="ECO:0000256" key="2">
    <source>
        <dbReference type="ARBA" id="ARBA00006337"/>
    </source>
</evidence>
<accession>A0ABW0IE36</accession>
<dbReference type="PROSITE" id="PS51371">
    <property type="entry name" value="CBS"/>
    <property type="match status" value="2"/>
</dbReference>
<feature type="transmembrane region" description="Helical" evidence="11">
    <location>
        <begin position="26"/>
        <end position="50"/>
    </location>
</feature>
<dbReference type="CDD" id="cd04590">
    <property type="entry name" value="CBS_pair_CorC_HlyC_assoc"/>
    <property type="match status" value="1"/>
</dbReference>
<evidence type="ECO:0000256" key="7">
    <source>
        <dbReference type="ARBA" id="ARBA00023122"/>
    </source>
</evidence>
<dbReference type="NCBIfam" id="TIGR03520">
    <property type="entry name" value="GldE"/>
    <property type="match status" value="1"/>
</dbReference>
<evidence type="ECO:0000256" key="5">
    <source>
        <dbReference type="ARBA" id="ARBA00022737"/>
    </source>
</evidence>
<keyword evidence="8 10" id="KW-0472">Membrane</keyword>
<organism evidence="14 15">
    <name type="scientific">Larkinella bovis</name>
    <dbReference type="NCBI Taxonomy" id="683041"/>
    <lineage>
        <taxon>Bacteria</taxon>
        <taxon>Pseudomonadati</taxon>
        <taxon>Bacteroidota</taxon>
        <taxon>Cytophagia</taxon>
        <taxon>Cytophagales</taxon>
        <taxon>Spirosomataceae</taxon>
        <taxon>Larkinella</taxon>
    </lineage>
</organism>
<comment type="similarity">
    <text evidence="2">Belongs to the UPF0053 family.</text>
</comment>
<dbReference type="Gene3D" id="3.30.465.10">
    <property type="match status" value="1"/>
</dbReference>
<protein>
    <submittedName>
        <fullName evidence="14">Gliding motility-associated protein GldE</fullName>
    </submittedName>
</protein>
<dbReference type="SMART" id="SM01091">
    <property type="entry name" value="CorC_HlyC"/>
    <property type="match status" value="1"/>
</dbReference>
<feature type="domain" description="CBS" evidence="12">
    <location>
        <begin position="289"/>
        <end position="346"/>
    </location>
</feature>
<evidence type="ECO:0000256" key="6">
    <source>
        <dbReference type="ARBA" id="ARBA00022989"/>
    </source>
</evidence>
<dbReference type="InterPro" id="IPR046342">
    <property type="entry name" value="CBS_dom_sf"/>
</dbReference>
<evidence type="ECO:0000256" key="11">
    <source>
        <dbReference type="SAM" id="Phobius"/>
    </source>
</evidence>
<dbReference type="InterPro" id="IPR044751">
    <property type="entry name" value="Ion_transp-like_CBS"/>
</dbReference>
<dbReference type="Gene3D" id="3.10.580.10">
    <property type="entry name" value="CBS-domain"/>
    <property type="match status" value="1"/>
</dbReference>
<sequence>MDSDPLSGKELQADVWSSYLGFYGPYAAILLVLLALAAIVSASEAAFFSLSSDDRAFCRSSDNAAERRILNLLDRPRRLLASLLIFNNLLNIAIVVIVTYLVWKLSQLDPTSGWVLASVTVIVTLMIVLFGEIIPKVYASQNSLSVARRTAPLVALASALFRPLSVLLVSLTSVIDQRIQRRGYKVSMEELNQAVELTSRESTHEERELIKGIVNFSNLTARQAMRARVDITAFRYDLSFTDLLTEINQSGYSRMPVYKESLDEIEGILYLKDLLPHLDNDASFPWQTLIRPVFFIPETKKIDDLLQDFQKRRVHMAIVVDEYGGTRGLITLEDIIEEIFGDINDEFDEEESIPYQRVDEQTIIVEGKLLLTDVCRVLNVDITYFDEVKGESESLGGLLLELFTRVPETGQEVSYGDFTFKVLSADNKRIQHVEIVKNQQLVNQQA</sequence>
<gene>
    <name evidence="14" type="primary">gldE</name>
    <name evidence="14" type="ORF">ACFPMF_13740</name>
</gene>
<evidence type="ECO:0000313" key="15">
    <source>
        <dbReference type="Proteomes" id="UP001596106"/>
    </source>
</evidence>
<reference evidence="15" key="1">
    <citation type="journal article" date="2019" name="Int. J. Syst. Evol. Microbiol.">
        <title>The Global Catalogue of Microorganisms (GCM) 10K type strain sequencing project: providing services to taxonomists for standard genome sequencing and annotation.</title>
        <authorList>
            <consortium name="The Broad Institute Genomics Platform"/>
            <consortium name="The Broad Institute Genome Sequencing Center for Infectious Disease"/>
            <person name="Wu L."/>
            <person name="Ma J."/>
        </authorList>
    </citation>
    <scope>NUCLEOTIDE SEQUENCE [LARGE SCALE GENOMIC DNA]</scope>
    <source>
        <strain evidence="15">CCUG 55250</strain>
    </source>
</reference>
<dbReference type="EMBL" id="JBHSMA010000003">
    <property type="protein sequence ID" value="MFC5410382.1"/>
    <property type="molecule type" value="Genomic_DNA"/>
</dbReference>
<dbReference type="InterPro" id="IPR016169">
    <property type="entry name" value="FAD-bd_PCMH_sub2"/>
</dbReference>
<dbReference type="RefSeq" id="WP_379845811.1">
    <property type="nucleotide sequence ID" value="NZ_JBHSMA010000003.1"/>
</dbReference>
<dbReference type="InterPro" id="IPR002550">
    <property type="entry name" value="CNNM"/>
</dbReference>
<dbReference type="Pfam" id="PF03471">
    <property type="entry name" value="CorC_HlyC"/>
    <property type="match status" value="1"/>
</dbReference>
<comment type="caution">
    <text evidence="14">The sequence shown here is derived from an EMBL/GenBank/DDBJ whole genome shotgun (WGS) entry which is preliminary data.</text>
</comment>
<dbReference type="PANTHER" id="PTHR22777">
    <property type="entry name" value="HEMOLYSIN-RELATED"/>
    <property type="match status" value="1"/>
</dbReference>
<feature type="transmembrane region" description="Helical" evidence="11">
    <location>
        <begin position="114"/>
        <end position="133"/>
    </location>
</feature>
<name>A0ABW0IE36_9BACT</name>
<dbReference type="SUPFAM" id="SSF56176">
    <property type="entry name" value="FAD-binding/transporter-associated domain-like"/>
    <property type="match status" value="1"/>
</dbReference>
<keyword evidence="5" id="KW-0677">Repeat</keyword>
<dbReference type="PANTHER" id="PTHR22777:SF32">
    <property type="entry name" value="UPF0053 INNER MEMBRANE PROTEIN YFJD"/>
    <property type="match status" value="1"/>
</dbReference>
<evidence type="ECO:0000259" key="13">
    <source>
        <dbReference type="PROSITE" id="PS51846"/>
    </source>
</evidence>
<evidence type="ECO:0000256" key="8">
    <source>
        <dbReference type="ARBA" id="ARBA00023136"/>
    </source>
</evidence>
<dbReference type="SUPFAM" id="SSF54631">
    <property type="entry name" value="CBS-domain pair"/>
    <property type="match status" value="1"/>
</dbReference>
<evidence type="ECO:0000256" key="1">
    <source>
        <dbReference type="ARBA" id="ARBA00004651"/>
    </source>
</evidence>
<feature type="domain" description="CBS" evidence="12">
    <location>
        <begin position="225"/>
        <end position="284"/>
    </location>
</feature>
<evidence type="ECO:0000313" key="14">
    <source>
        <dbReference type="EMBL" id="MFC5410382.1"/>
    </source>
</evidence>
<dbReference type="InterPro" id="IPR036318">
    <property type="entry name" value="FAD-bd_PCMH-like_sf"/>
</dbReference>
<keyword evidence="15" id="KW-1185">Reference proteome</keyword>
<evidence type="ECO:0000256" key="10">
    <source>
        <dbReference type="PROSITE-ProRule" id="PRU01193"/>
    </source>
</evidence>
<feature type="transmembrane region" description="Helical" evidence="11">
    <location>
        <begin position="153"/>
        <end position="175"/>
    </location>
</feature>
<dbReference type="Proteomes" id="UP001596106">
    <property type="component" value="Unassembled WGS sequence"/>
</dbReference>
<dbReference type="PROSITE" id="PS51846">
    <property type="entry name" value="CNNM"/>
    <property type="match status" value="1"/>
</dbReference>
<feature type="transmembrane region" description="Helical" evidence="11">
    <location>
        <begin position="79"/>
        <end position="102"/>
    </location>
</feature>
<dbReference type="InterPro" id="IPR005170">
    <property type="entry name" value="Transptr-assoc_dom"/>
</dbReference>
<evidence type="ECO:0000256" key="9">
    <source>
        <dbReference type="PROSITE-ProRule" id="PRU00703"/>
    </source>
</evidence>
<keyword evidence="4 10" id="KW-0812">Transmembrane</keyword>
<comment type="subcellular location">
    <subcellularLocation>
        <location evidence="1">Cell membrane</location>
        <topology evidence="1">Multi-pass membrane protein</topology>
    </subcellularLocation>
</comment>
<dbReference type="InterPro" id="IPR000644">
    <property type="entry name" value="CBS_dom"/>
</dbReference>
<dbReference type="InterPro" id="IPR019862">
    <property type="entry name" value="Motility-assoc_prot_GldE"/>
</dbReference>
<keyword evidence="3" id="KW-1003">Cell membrane</keyword>